<dbReference type="GeneID" id="116304928"/>
<dbReference type="KEGG" id="aten:116304928"/>
<evidence type="ECO:0000256" key="2">
    <source>
        <dbReference type="ARBA" id="ARBA00009316"/>
    </source>
</evidence>
<keyword evidence="8" id="KW-1185">Reference proteome</keyword>
<dbReference type="OrthoDB" id="413404at2759"/>
<dbReference type="AlphaFoldDB" id="A0A6P8IX20"/>
<keyword evidence="3" id="KW-0963">Cytoplasm</keyword>
<dbReference type="InParanoid" id="A0A6P8IX20"/>
<dbReference type="PANTHER" id="PTHR23162:SF10">
    <property type="entry name" value="FI13205P"/>
    <property type="match status" value="1"/>
</dbReference>
<evidence type="ECO:0000313" key="9">
    <source>
        <dbReference type="RefSeq" id="XP_031570588.1"/>
    </source>
</evidence>
<dbReference type="InterPro" id="IPR026099">
    <property type="entry name" value="Odf2-rel"/>
</dbReference>
<name>A0A6P8IX20_ACTTE</name>
<sequence length="186" mass="21111">MTIGDDDKPVHVHVDRNTPVHVHLKKKKKGKNKGAPTAVEERLRARDRRMTGILTKPSGRSSRKGTRSASPPFIPAPAKTTRGRSPLRWENQTHALDVSPPSRNGGLRMEDLSSSEEDEVYGRMRNYENKISSLMSEVGTLKNEADLQKTLRDVEKKDKQISASRKILEDQERELKEYKKELKSTV</sequence>
<dbReference type="GO" id="GO:0005813">
    <property type="term" value="C:centrosome"/>
    <property type="evidence" value="ECO:0007669"/>
    <property type="project" value="UniProtKB-SubCell"/>
</dbReference>
<evidence type="ECO:0000256" key="1">
    <source>
        <dbReference type="ARBA" id="ARBA00004300"/>
    </source>
</evidence>
<protein>
    <submittedName>
        <fullName evidence="9">Outer dense fiber protein 2-like</fullName>
    </submittedName>
</protein>
<keyword evidence="4 6" id="KW-0175">Coiled coil</keyword>
<evidence type="ECO:0000256" key="5">
    <source>
        <dbReference type="ARBA" id="ARBA00023212"/>
    </source>
</evidence>
<gene>
    <name evidence="9" type="primary">LOC116304928</name>
</gene>
<dbReference type="PANTHER" id="PTHR23162">
    <property type="entry name" value="OUTER DENSE FIBER OF SPERM TAILS 2"/>
    <property type="match status" value="1"/>
</dbReference>
<feature type="compositionally biased region" description="Basic and acidic residues" evidence="7">
    <location>
        <begin position="39"/>
        <end position="50"/>
    </location>
</feature>
<keyword evidence="5" id="KW-0206">Cytoskeleton</keyword>
<feature type="coiled-coil region" evidence="6">
    <location>
        <begin position="124"/>
        <end position="185"/>
    </location>
</feature>
<feature type="compositionally biased region" description="Basic residues" evidence="7">
    <location>
        <begin position="22"/>
        <end position="32"/>
    </location>
</feature>
<dbReference type="GO" id="GO:1902017">
    <property type="term" value="P:regulation of cilium assembly"/>
    <property type="evidence" value="ECO:0007669"/>
    <property type="project" value="TreeGrafter"/>
</dbReference>
<evidence type="ECO:0000256" key="3">
    <source>
        <dbReference type="ARBA" id="ARBA00022490"/>
    </source>
</evidence>
<dbReference type="Proteomes" id="UP000515163">
    <property type="component" value="Unplaced"/>
</dbReference>
<comment type="subcellular location">
    <subcellularLocation>
        <location evidence="1">Cytoplasm</location>
        <location evidence="1">Cytoskeleton</location>
        <location evidence="1">Microtubule organizing center</location>
        <location evidence="1">Centrosome</location>
    </subcellularLocation>
</comment>
<evidence type="ECO:0000256" key="4">
    <source>
        <dbReference type="ARBA" id="ARBA00023054"/>
    </source>
</evidence>
<evidence type="ECO:0000313" key="8">
    <source>
        <dbReference type="Proteomes" id="UP000515163"/>
    </source>
</evidence>
<feature type="non-terminal residue" evidence="9">
    <location>
        <position position="186"/>
    </location>
</feature>
<feature type="compositionally biased region" description="Basic and acidic residues" evidence="7">
    <location>
        <begin position="1"/>
        <end position="18"/>
    </location>
</feature>
<feature type="region of interest" description="Disordered" evidence="7">
    <location>
        <begin position="1"/>
        <end position="118"/>
    </location>
</feature>
<comment type="similarity">
    <text evidence="2">Belongs to the ODF2 family.</text>
</comment>
<reference evidence="9" key="1">
    <citation type="submission" date="2025-08" db="UniProtKB">
        <authorList>
            <consortium name="RefSeq"/>
        </authorList>
    </citation>
    <scope>IDENTIFICATION</scope>
</reference>
<dbReference type="RefSeq" id="XP_031570588.1">
    <property type="nucleotide sequence ID" value="XM_031714728.1"/>
</dbReference>
<evidence type="ECO:0000256" key="6">
    <source>
        <dbReference type="SAM" id="Coils"/>
    </source>
</evidence>
<evidence type="ECO:0000256" key="7">
    <source>
        <dbReference type="SAM" id="MobiDB-lite"/>
    </source>
</evidence>
<organism evidence="8 9">
    <name type="scientific">Actinia tenebrosa</name>
    <name type="common">Australian red waratah sea anemone</name>
    <dbReference type="NCBI Taxonomy" id="6105"/>
    <lineage>
        <taxon>Eukaryota</taxon>
        <taxon>Metazoa</taxon>
        <taxon>Cnidaria</taxon>
        <taxon>Anthozoa</taxon>
        <taxon>Hexacorallia</taxon>
        <taxon>Actiniaria</taxon>
        <taxon>Actiniidae</taxon>
        <taxon>Actinia</taxon>
    </lineage>
</organism>
<proteinExistence type="inferred from homology"/>
<accession>A0A6P8IX20</accession>